<reference evidence="1 2" key="1">
    <citation type="submission" date="2021-05" db="EMBL/GenBank/DDBJ databases">
        <title>A novel Methanospirillum isolate from a pyrite-forming mixed culture.</title>
        <authorList>
            <person name="Bunk B."/>
            <person name="Sproer C."/>
            <person name="Spring S."/>
            <person name="Pester M."/>
        </authorList>
    </citation>
    <scope>NUCLEOTIDE SEQUENCE [LARGE SCALE GENOMIC DNA]</scope>
    <source>
        <strain evidence="1 2">J.3.6.1-F.2.7.3</strain>
    </source>
</reference>
<dbReference type="InterPro" id="IPR037175">
    <property type="entry name" value="KFase_sf"/>
</dbReference>
<proteinExistence type="predicted"/>
<dbReference type="GeneID" id="65096949"/>
<organism evidence="1 2">
    <name type="scientific">Methanospirillum purgamenti</name>
    <dbReference type="NCBI Taxonomy" id="2834276"/>
    <lineage>
        <taxon>Archaea</taxon>
        <taxon>Methanobacteriati</taxon>
        <taxon>Methanobacteriota</taxon>
        <taxon>Stenosarchaea group</taxon>
        <taxon>Methanomicrobia</taxon>
        <taxon>Methanomicrobiales</taxon>
        <taxon>Methanospirillaceae</taxon>
        <taxon>Methanospirillum</taxon>
    </lineage>
</organism>
<dbReference type="InterPro" id="IPR007325">
    <property type="entry name" value="KFase/CYL"/>
</dbReference>
<dbReference type="EMBL" id="CP075546">
    <property type="protein sequence ID" value="QVV90251.1"/>
    <property type="molecule type" value="Genomic_DNA"/>
</dbReference>
<dbReference type="SUPFAM" id="SSF102198">
    <property type="entry name" value="Putative cyclase"/>
    <property type="match status" value="1"/>
</dbReference>
<dbReference type="GO" id="GO:0004061">
    <property type="term" value="F:arylformamidase activity"/>
    <property type="evidence" value="ECO:0007669"/>
    <property type="project" value="InterPro"/>
</dbReference>
<dbReference type="GO" id="GO:0019441">
    <property type="term" value="P:L-tryptophan catabolic process to kynurenine"/>
    <property type="evidence" value="ECO:0007669"/>
    <property type="project" value="InterPro"/>
</dbReference>
<dbReference type="RefSeq" id="WP_214421022.1">
    <property type="nucleotide sequence ID" value="NZ_CP075546.1"/>
</dbReference>
<evidence type="ECO:0000313" key="2">
    <source>
        <dbReference type="Proteomes" id="UP000680656"/>
    </source>
</evidence>
<dbReference type="Pfam" id="PF04199">
    <property type="entry name" value="Cyclase"/>
    <property type="match status" value="1"/>
</dbReference>
<dbReference type="PANTHER" id="PTHR31118:SF12">
    <property type="entry name" value="CYCLASE-LIKE PROTEIN 2"/>
    <property type="match status" value="1"/>
</dbReference>
<protein>
    <submittedName>
        <fullName evidence="1">Cyclase family protein</fullName>
    </submittedName>
</protein>
<dbReference type="PANTHER" id="PTHR31118">
    <property type="entry name" value="CYCLASE-LIKE PROTEIN 2"/>
    <property type="match status" value="1"/>
</dbReference>
<dbReference type="AlphaFoldDB" id="A0A8E7B372"/>
<evidence type="ECO:0000313" key="1">
    <source>
        <dbReference type="EMBL" id="QVV90251.1"/>
    </source>
</evidence>
<keyword evidence="2" id="KW-1185">Reference proteome</keyword>
<dbReference type="Gene3D" id="3.50.30.50">
    <property type="entry name" value="Putative cyclase"/>
    <property type="match status" value="1"/>
</dbReference>
<sequence>MSIWKSGIFLVCLCSFFLISLPVLAVDPGSGNLTQIWEQIQDYRFVDLTHTFEPGIPHWKGDPDETVETLYSYEPGNGTLGSGFYMQYYCHVGQWGTHVDPPAHFIKGLRTLDQISPREMILPLVVIDIHEKVYQNPDYVVTINDVKDWEEKNGQIPEGSFVALRTDWSKRWPDQDEMQNTDSFGVAHYPGWSQEVLTYLYEQRNITASGHETTDTDPGIVVSQDKYPLETYVLSQNKYQVELLTNLDQVSEVGALIVVAFPKPLDGSGFPARVFAICP</sequence>
<dbReference type="KEGG" id="mrtj:KHC33_07155"/>
<accession>A0A8E7B372</accession>
<gene>
    <name evidence="1" type="ORF">KHC33_07155</name>
</gene>
<dbReference type="Proteomes" id="UP000680656">
    <property type="component" value="Chromosome"/>
</dbReference>
<name>A0A8E7B372_9EURY</name>